<organism evidence="2 3">
    <name type="scientific">Pelotomaculum thermopropionicum</name>
    <dbReference type="NCBI Taxonomy" id="110500"/>
    <lineage>
        <taxon>Bacteria</taxon>
        <taxon>Bacillati</taxon>
        <taxon>Bacillota</taxon>
        <taxon>Clostridia</taxon>
        <taxon>Eubacteriales</taxon>
        <taxon>Desulfotomaculaceae</taxon>
        <taxon>Pelotomaculum</taxon>
    </lineage>
</organism>
<gene>
    <name evidence="2" type="ORF">XD97_0128</name>
</gene>
<dbReference type="Proteomes" id="UP000054705">
    <property type="component" value="Unassembled WGS sequence"/>
</dbReference>
<evidence type="ECO:0000313" key="3">
    <source>
        <dbReference type="Proteomes" id="UP000054705"/>
    </source>
</evidence>
<evidence type="ECO:0000259" key="1">
    <source>
        <dbReference type="PROSITE" id="PS51782"/>
    </source>
</evidence>
<sequence length="449" mass="49373">ALQLMYVAFEPDQSVHSMHGDIDFAAYADVEGAEPGSDYVVEITVEDVSLTPSKKDPRKFDVAAVLMVFVKITRVDELEILTSTPSGNIALETEDITVEHMIGDMTTKQVIVSDRFDVPEEKPDAEKILDAKAEVEITNKKVLAGKVIVDGEVRIQVLYVAMTPEQSVHDMHHTIKFSEFVEIPDAQSGMNVHVRAVVESVDVESLLDPGIAADVIIKLIVFVSETRVIQDVPTKLQNEAGFEKKKLKVDREIGYGETQVVLRETTAVPHEKPDIMKVLESRIDHTQVTETNILSEKVIVRGYIEAQVIYVSAKPGQDVHALHQRLNYRNFVVVPGAEKGMEVQVKAEPEYVRVEQVGADLHTEVVLKVRATVTDMYQMTVYVPAEAVEPTAAPCEPVYYTVKAGDTLYTIGVAHGVSVAAILAANPQIANPDVLEIGQVIEIPCPAMG</sequence>
<proteinExistence type="predicted"/>
<feature type="non-terminal residue" evidence="2">
    <location>
        <position position="1"/>
    </location>
</feature>
<evidence type="ECO:0000313" key="2">
    <source>
        <dbReference type="EMBL" id="KUK83676.1"/>
    </source>
</evidence>
<dbReference type="Pfam" id="PF01476">
    <property type="entry name" value="LysM"/>
    <property type="match status" value="1"/>
</dbReference>
<dbReference type="SMART" id="SM00257">
    <property type="entry name" value="LysM"/>
    <property type="match status" value="1"/>
</dbReference>
<dbReference type="InterPro" id="IPR036779">
    <property type="entry name" value="LysM_dom_sf"/>
</dbReference>
<dbReference type="EMBL" id="LGGS01000020">
    <property type="protein sequence ID" value="KUK83676.1"/>
    <property type="molecule type" value="Genomic_DNA"/>
</dbReference>
<dbReference type="Pfam" id="PF12673">
    <property type="entry name" value="SipL"/>
    <property type="match status" value="3"/>
</dbReference>
<dbReference type="InterPro" id="IPR018392">
    <property type="entry name" value="LysM"/>
</dbReference>
<protein>
    <recommendedName>
        <fullName evidence="1">LysM domain-containing protein</fullName>
    </recommendedName>
</protein>
<dbReference type="PROSITE" id="PS51782">
    <property type="entry name" value="LYSM"/>
    <property type="match status" value="1"/>
</dbReference>
<accession>A0A101HUP2</accession>
<dbReference type="AlphaFoldDB" id="A0A101HUP2"/>
<dbReference type="Gene3D" id="3.10.350.10">
    <property type="entry name" value="LysM domain"/>
    <property type="match status" value="1"/>
</dbReference>
<feature type="domain" description="LysM" evidence="1">
    <location>
        <begin position="398"/>
        <end position="443"/>
    </location>
</feature>
<dbReference type="InterPro" id="IPR024300">
    <property type="entry name" value="SipL_SPOCS_dom"/>
</dbReference>
<comment type="caution">
    <text evidence="2">The sequence shown here is derived from an EMBL/GenBank/DDBJ whole genome shotgun (WGS) entry which is preliminary data.</text>
</comment>
<reference evidence="3" key="1">
    <citation type="journal article" date="2015" name="MBio">
        <title>Genome-Resolved Metagenomic Analysis Reveals Roles for Candidate Phyla and Other Microbial Community Members in Biogeochemical Transformations in Oil Reservoirs.</title>
        <authorList>
            <person name="Hu P."/>
            <person name="Tom L."/>
            <person name="Singh A."/>
            <person name="Thomas B.C."/>
            <person name="Baker B.J."/>
            <person name="Piceno Y.M."/>
            <person name="Andersen G.L."/>
            <person name="Banfield J.F."/>
        </authorList>
    </citation>
    <scope>NUCLEOTIDE SEQUENCE [LARGE SCALE GENOMIC DNA]</scope>
</reference>
<dbReference type="SUPFAM" id="SSF54106">
    <property type="entry name" value="LysM domain"/>
    <property type="match status" value="1"/>
</dbReference>
<dbReference type="CDD" id="cd00118">
    <property type="entry name" value="LysM"/>
    <property type="match status" value="1"/>
</dbReference>
<name>A0A101HUP2_9FIRM</name>